<evidence type="ECO:0000313" key="1">
    <source>
        <dbReference type="EMBL" id="KKN40809.1"/>
    </source>
</evidence>
<protein>
    <submittedName>
        <fullName evidence="1">Uncharacterized protein</fullName>
    </submittedName>
</protein>
<name>A0A0F9QE75_9ZZZZ</name>
<sequence>MKLNNESIELAKQIADTFYLGDTVKDKNEFITTTAKMIEEIFGNSQNARLRRKVKDQASSLKQLHRAHTALKHDSRKYLESLRKEKKND</sequence>
<dbReference type="EMBL" id="LAZR01001684">
    <property type="protein sequence ID" value="KKN40809.1"/>
    <property type="molecule type" value="Genomic_DNA"/>
</dbReference>
<organism evidence="1">
    <name type="scientific">marine sediment metagenome</name>
    <dbReference type="NCBI Taxonomy" id="412755"/>
    <lineage>
        <taxon>unclassified sequences</taxon>
        <taxon>metagenomes</taxon>
        <taxon>ecological metagenomes</taxon>
    </lineage>
</organism>
<dbReference type="AlphaFoldDB" id="A0A0F9QE75"/>
<reference evidence="1" key="1">
    <citation type="journal article" date="2015" name="Nature">
        <title>Complex archaea that bridge the gap between prokaryotes and eukaryotes.</title>
        <authorList>
            <person name="Spang A."/>
            <person name="Saw J.H."/>
            <person name="Jorgensen S.L."/>
            <person name="Zaremba-Niedzwiedzka K."/>
            <person name="Martijn J."/>
            <person name="Lind A.E."/>
            <person name="van Eijk R."/>
            <person name="Schleper C."/>
            <person name="Guy L."/>
            <person name="Ettema T.J."/>
        </authorList>
    </citation>
    <scope>NUCLEOTIDE SEQUENCE</scope>
</reference>
<proteinExistence type="predicted"/>
<gene>
    <name evidence="1" type="ORF">LCGC14_0729510</name>
</gene>
<accession>A0A0F9QE75</accession>
<comment type="caution">
    <text evidence="1">The sequence shown here is derived from an EMBL/GenBank/DDBJ whole genome shotgun (WGS) entry which is preliminary data.</text>
</comment>